<dbReference type="FunFam" id="3.30.360.10:FF:000005">
    <property type="entry name" value="Homoserine dehydrogenase"/>
    <property type="match status" value="1"/>
</dbReference>
<dbReference type="InterPro" id="IPR019811">
    <property type="entry name" value="HDH_CS"/>
</dbReference>
<comment type="catalytic activity">
    <reaction evidence="13">
        <text>L-homoserine + NADP(+) = L-aspartate 4-semialdehyde + NADPH + H(+)</text>
        <dbReference type="Rhea" id="RHEA:15761"/>
        <dbReference type="ChEBI" id="CHEBI:15378"/>
        <dbReference type="ChEBI" id="CHEBI:57476"/>
        <dbReference type="ChEBI" id="CHEBI:57783"/>
        <dbReference type="ChEBI" id="CHEBI:58349"/>
        <dbReference type="ChEBI" id="CHEBI:537519"/>
        <dbReference type="EC" id="1.1.1.3"/>
    </reaction>
</comment>
<evidence type="ECO:0000256" key="8">
    <source>
        <dbReference type="ARBA" id="ARBA00022857"/>
    </source>
</evidence>
<dbReference type="GO" id="GO:0009086">
    <property type="term" value="P:methionine biosynthetic process"/>
    <property type="evidence" value="ECO:0007669"/>
    <property type="project" value="UniProtKB-KW"/>
</dbReference>
<dbReference type="GO" id="GO:0050661">
    <property type="term" value="F:NADP binding"/>
    <property type="evidence" value="ECO:0007669"/>
    <property type="project" value="InterPro"/>
</dbReference>
<comment type="pathway">
    <text evidence="1 13">Amino-acid biosynthesis; L-threonine biosynthesis; L-threonine from L-aspartate: step 3/5.</text>
</comment>
<dbReference type="InterPro" id="IPR002912">
    <property type="entry name" value="ACT_dom"/>
</dbReference>
<dbReference type="Gene3D" id="3.30.360.10">
    <property type="entry name" value="Dihydrodipicolinate Reductase, domain 2"/>
    <property type="match status" value="1"/>
</dbReference>
<evidence type="ECO:0000313" key="16">
    <source>
        <dbReference type="EMBL" id="AMK59188.1"/>
    </source>
</evidence>
<dbReference type="GO" id="GO:0004412">
    <property type="term" value="F:homoserine dehydrogenase activity"/>
    <property type="evidence" value="ECO:0007669"/>
    <property type="project" value="UniProtKB-EC"/>
</dbReference>
<dbReference type="InterPro" id="IPR045865">
    <property type="entry name" value="ACT-like_dom_sf"/>
</dbReference>
<accession>A0A126SY08</accession>
<dbReference type="InterPro" id="IPR036291">
    <property type="entry name" value="NAD(P)-bd_dom_sf"/>
</dbReference>
<dbReference type="InterPro" id="IPR001342">
    <property type="entry name" value="HDH_cat"/>
</dbReference>
<dbReference type="PANTHER" id="PTHR43331:SF1">
    <property type="entry name" value="HOMOSERINE DEHYDROGENASE"/>
    <property type="match status" value="1"/>
</dbReference>
<dbReference type="SUPFAM" id="SSF55347">
    <property type="entry name" value="Glyceraldehyde-3-phosphate dehydrogenase-like, C-terminal domain"/>
    <property type="match status" value="1"/>
</dbReference>
<dbReference type="Pfam" id="PF01842">
    <property type="entry name" value="ACT"/>
    <property type="match status" value="1"/>
</dbReference>
<evidence type="ECO:0000256" key="9">
    <source>
        <dbReference type="ARBA" id="ARBA00023002"/>
    </source>
</evidence>
<dbReference type="UniPathway" id="UPA00051">
    <property type="reaction ID" value="UER00465"/>
</dbReference>
<dbReference type="EMBL" id="KU144971">
    <property type="protein sequence ID" value="AMK59188.1"/>
    <property type="molecule type" value="Genomic_DNA"/>
</dbReference>
<feature type="binding site" evidence="12">
    <location>
        <position position="190"/>
    </location>
    <ligand>
        <name>L-homoserine</name>
        <dbReference type="ChEBI" id="CHEBI:57476"/>
    </ligand>
</feature>
<evidence type="ECO:0000256" key="11">
    <source>
        <dbReference type="PIRSR" id="PIRSR000098-1"/>
    </source>
</evidence>
<dbReference type="CDD" id="cd04881">
    <property type="entry name" value="ACT_HSDH-Hom"/>
    <property type="match status" value="1"/>
</dbReference>
<evidence type="ECO:0000256" key="1">
    <source>
        <dbReference type="ARBA" id="ARBA00005056"/>
    </source>
</evidence>
<keyword evidence="6 13" id="KW-0028">Amino-acid biosynthesis</keyword>
<evidence type="ECO:0000256" key="4">
    <source>
        <dbReference type="ARBA" id="ARBA00013213"/>
    </source>
</evidence>
<dbReference type="InterPro" id="IPR005106">
    <property type="entry name" value="Asp/hSer_DH_NAD-bd"/>
</dbReference>
<keyword evidence="10 13" id="KW-0486">Methionine biosynthesis</keyword>
<evidence type="ECO:0000256" key="3">
    <source>
        <dbReference type="ARBA" id="ARBA00006753"/>
    </source>
</evidence>
<dbReference type="Pfam" id="PF00742">
    <property type="entry name" value="Homoserine_dh"/>
    <property type="match status" value="1"/>
</dbReference>
<dbReference type="NCBIfam" id="NF004976">
    <property type="entry name" value="PRK06349.1"/>
    <property type="match status" value="1"/>
</dbReference>
<dbReference type="PROSITE" id="PS01042">
    <property type="entry name" value="HOMOSER_DHGENASE"/>
    <property type="match status" value="1"/>
</dbReference>
<dbReference type="SUPFAM" id="SSF55021">
    <property type="entry name" value="ACT-like"/>
    <property type="match status" value="1"/>
</dbReference>
<dbReference type="PIRSF" id="PIRSF000098">
    <property type="entry name" value="Homoser_dehydrog"/>
    <property type="match status" value="1"/>
</dbReference>
<evidence type="ECO:0000256" key="14">
    <source>
        <dbReference type="RuleBase" id="RU004171"/>
    </source>
</evidence>
<dbReference type="GO" id="GO:0009088">
    <property type="term" value="P:threonine biosynthetic process"/>
    <property type="evidence" value="ECO:0007669"/>
    <property type="project" value="UniProtKB-UniPathway"/>
</dbReference>
<dbReference type="PANTHER" id="PTHR43331">
    <property type="entry name" value="HOMOSERINE DEHYDROGENASE"/>
    <property type="match status" value="1"/>
</dbReference>
<feature type="binding site" evidence="12">
    <location>
        <position position="105"/>
    </location>
    <ligand>
        <name>NADPH</name>
        <dbReference type="ChEBI" id="CHEBI:57783"/>
    </ligand>
</feature>
<feature type="binding site" evidence="12">
    <location>
        <begin position="9"/>
        <end position="16"/>
    </location>
    <ligand>
        <name>NADP(+)</name>
        <dbReference type="ChEBI" id="CHEBI:58349"/>
    </ligand>
</feature>
<evidence type="ECO:0000256" key="10">
    <source>
        <dbReference type="ARBA" id="ARBA00023167"/>
    </source>
</evidence>
<reference evidence="16" key="1">
    <citation type="journal article" date="2016" name="Appl. Environ. Microbiol.">
        <title>Functional Metagenomics of a Biostimulated Petroleum-Contaminated Soil Reveals an Extraordinary Diversity of Extradiol Dioxygenases.</title>
        <authorList>
            <person name="Terron-Gonzalez L."/>
            <person name="Martin-Cabello G."/>
            <person name="Ferrer M."/>
            <person name="Santero E."/>
        </authorList>
    </citation>
    <scope>NUCLEOTIDE SEQUENCE</scope>
</reference>
<comment type="pathway">
    <text evidence="2 13">Amino-acid biosynthesis; L-methionine biosynthesis via de novo pathway; L-homoserine from L-aspartate: step 3/3.</text>
</comment>
<evidence type="ECO:0000256" key="12">
    <source>
        <dbReference type="PIRSR" id="PIRSR000098-2"/>
    </source>
</evidence>
<evidence type="ECO:0000256" key="13">
    <source>
        <dbReference type="RuleBase" id="RU000579"/>
    </source>
</evidence>
<dbReference type="Gene3D" id="3.40.50.720">
    <property type="entry name" value="NAD(P)-binding Rossmann-like Domain"/>
    <property type="match status" value="1"/>
</dbReference>
<dbReference type="Gene3D" id="3.30.70.260">
    <property type="match status" value="1"/>
</dbReference>
<protein>
    <recommendedName>
        <fullName evidence="5 13">Homoserine dehydrogenase</fullName>
        <ecNumber evidence="4 13">1.1.1.3</ecNumber>
    </recommendedName>
</protein>
<feature type="active site" description="Proton donor" evidence="11">
    <location>
        <position position="205"/>
    </location>
</feature>
<dbReference type="AlphaFoldDB" id="A0A126SY08"/>
<dbReference type="Pfam" id="PF03447">
    <property type="entry name" value="NAD_binding_3"/>
    <property type="match status" value="1"/>
</dbReference>
<dbReference type="InterPro" id="IPR016204">
    <property type="entry name" value="HDH"/>
</dbReference>
<evidence type="ECO:0000256" key="5">
    <source>
        <dbReference type="ARBA" id="ARBA00013376"/>
    </source>
</evidence>
<dbReference type="SUPFAM" id="SSF51735">
    <property type="entry name" value="NAD(P)-binding Rossmann-fold domains"/>
    <property type="match status" value="1"/>
</dbReference>
<name>A0A126SY08_9BACT</name>
<dbReference type="EC" id="1.1.1.3" evidence="4 13"/>
<feature type="domain" description="ACT" evidence="15">
    <location>
        <begin position="355"/>
        <end position="435"/>
    </location>
</feature>
<organism evidence="16">
    <name type="scientific">uncultured bacterium UPO43</name>
    <dbReference type="NCBI Taxonomy" id="1776968"/>
    <lineage>
        <taxon>Bacteria</taxon>
        <taxon>environmental samples</taxon>
    </lineage>
</organism>
<evidence type="ECO:0000256" key="2">
    <source>
        <dbReference type="ARBA" id="ARBA00005062"/>
    </source>
</evidence>
<sequence>MNAVRIGLLGLGTVGGGTLELLARNSDEIARRAGRPIRVTHASVRDTSRPRGPHAGHMQLLADPFELVHHPQIDIVAELIGGIEPARALVLAAINAGKHVVTANKALIAHHGNEIFEAARRAGVAVGFEAAVAGGIPIIKTLREGLAGNRIEGLAGIINGTSNFILTQMRGAGLDFATALADAQRLGYAEADPGFDIDGVDAAHKLSILAAIAFGMPLCFEQVHVEGIRDLSAVDVDYAGQLGYRLKLLGIARRTDHGVQLRVHPTLLPQRHLLAQVDGVINAVLVDSDALGQSLYYGAGAGAGPTASAVVADLVDIARALTIDPEHRVPYLAFHHDRLEALPILPIDAVETAFYLRLTALDRPGVLADVTRILGDQHISIEAILQKEPPPGESHVAVILLTHKVRERALREAIARIEALPSIDGRVVSLRLDHLEH</sequence>
<evidence type="ECO:0000259" key="15">
    <source>
        <dbReference type="PROSITE" id="PS51671"/>
    </source>
</evidence>
<keyword evidence="7 13" id="KW-0791">Threonine biosynthesis</keyword>
<proteinExistence type="inferred from homology"/>
<keyword evidence="8 12" id="KW-0521">NADP</keyword>
<evidence type="ECO:0000256" key="6">
    <source>
        <dbReference type="ARBA" id="ARBA00022605"/>
    </source>
</evidence>
<keyword evidence="9 13" id="KW-0560">Oxidoreductase</keyword>
<dbReference type="UniPathway" id="UPA00050">
    <property type="reaction ID" value="UER00063"/>
</dbReference>
<dbReference type="FunFam" id="3.30.70.260:FF:000030">
    <property type="entry name" value="Homoserine dehydrogenase"/>
    <property type="match status" value="1"/>
</dbReference>
<comment type="similarity">
    <text evidence="3 14">Belongs to the homoserine dehydrogenase family.</text>
</comment>
<dbReference type="PROSITE" id="PS51671">
    <property type="entry name" value="ACT"/>
    <property type="match status" value="1"/>
</dbReference>
<evidence type="ECO:0000256" key="7">
    <source>
        <dbReference type="ARBA" id="ARBA00022697"/>
    </source>
</evidence>